<evidence type="ECO:0000259" key="6">
    <source>
        <dbReference type="Pfam" id="PF06429"/>
    </source>
</evidence>
<dbReference type="GO" id="GO:0030694">
    <property type="term" value="C:bacterial-type flagellum basal body, rod"/>
    <property type="evidence" value="ECO:0007669"/>
    <property type="project" value="UniProtKB-UniRule"/>
</dbReference>
<dbReference type="SUPFAM" id="SSF117143">
    <property type="entry name" value="Flagellar hook protein flgE"/>
    <property type="match status" value="1"/>
</dbReference>
<dbReference type="RefSeq" id="WP_085854048.1">
    <property type="nucleotide sequence ID" value="NZ_FOPF01000005.1"/>
</dbReference>
<feature type="domain" description="Flagellar basal-body/hook protein C-terminal" evidence="6">
    <location>
        <begin position="190"/>
        <end position="232"/>
    </location>
</feature>
<dbReference type="InterPro" id="IPR010930">
    <property type="entry name" value="Flg_bb/hook_C_dom"/>
</dbReference>
<dbReference type="PANTHER" id="PTHR30435:SF19">
    <property type="entry name" value="FLAGELLAR BASAL-BODY ROD PROTEIN FLGG"/>
    <property type="match status" value="1"/>
</dbReference>
<evidence type="ECO:0000256" key="4">
    <source>
        <dbReference type="RuleBase" id="RU362116"/>
    </source>
</evidence>
<dbReference type="STRING" id="315423.SAMN04488020_105115"/>
<reference evidence="8 9" key="1">
    <citation type="submission" date="2017-03" db="EMBL/GenBank/DDBJ databases">
        <authorList>
            <person name="Afonso C.L."/>
            <person name="Miller P.J."/>
            <person name="Scott M.A."/>
            <person name="Spackman E."/>
            <person name="Goraichik I."/>
            <person name="Dimitrov K.M."/>
            <person name="Suarez D.L."/>
            <person name="Swayne D.E."/>
        </authorList>
    </citation>
    <scope>NUCLEOTIDE SEQUENCE [LARGE SCALE GENOMIC DNA]</scope>
    <source>
        <strain evidence="8 9">CECT 7066</strain>
    </source>
</reference>
<dbReference type="Pfam" id="PF06429">
    <property type="entry name" value="Flg_bbr_C"/>
    <property type="match status" value="1"/>
</dbReference>
<dbReference type="Proteomes" id="UP000193870">
    <property type="component" value="Unassembled WGS sequence"/>
</dbReference>
<evidence type="ECO:0000256" key="2">
    <source>
        <dbReference type="ARBA" id="ARBA00009677"/>
    </source>
</evidence>
<organism evidence="8 9">
    <name type="scientific">Palleronia marisminoris</name>
    <dbReference type="NCBI Taxonomy" id="315423"/>
    <lineage>
        <taxon>Bacteria</taxon>
        <taxon>Pseudomonadati</taxon>
        <taxon>Pseudomonadota</taxon>
        <taxon>Alphaproteobacteria</taxon>
        <taxon>Rhodobacterales</taxon>
        <taxon>Roseobacteraceae</taxon>
        <taxon>Palleronia</taxon>
    </lineage>
</organism>
<evidence type="ECO:0000256" key="3">
    <source>
        <dbReference type="ARBA" id="ARBA00023143"/>
    </source>
</evidence>
<evidence type="ECO:0000313" key="8">
    <source>
        <dbReference type="EMBL" id="SLN47019.1"/>
    </source>
</evidence>
<dbReference type="GO" id="GO:0071978">
    <property type="term" value="P:bacterial-type flagellum-dependent swarming motility"/>
    <property type="evidence" value="ECO:0007669"/>
    <property type="project" value="TreeGrafter"/>
</dbReference>
<evidence type="ECO:0000259" key="7">
    <source>
        <dbReference type="Pfam" id="PF22692"/>
    </source>
</evidence>
<dbReference type="Pfam" id="PF22692">
    <property type="entry name" value="LlgE_F_G_D1"/>
    <property type="match status" value="1"/>
</dbReference>
<dbReference type="InterPro" id="IPR019776">
    <property type="entry name" value="Flagellar_basal_body_rod_CS"/>
</dbReference>
<keyword evidence="8" id="KW-0966">Cell projection</keyword>
<name>A0A1Y5SSI5_9RHOB</name>
<sequence length="237" mass="25375">MDNAGYTTLTRMSGLTREMQTIANNIANASTHGYRKEGVVFSEHIAGLDDAPSLSMAAGRVRHTSNLQGGAEYTGGSFDFAIQGEGFFLVETPDGEALTRAGNFLPNAAGELVTPDGMRLLDAGGAPIFVPPDASEITVAADGTMSANGQPLAQIGLWAPENPEDVTRRGGLLFGLENPPVPIENPTILQRHLEKSNVDPIGEISRMVEVQRAYEMGQSFFDNEDKRIRSVLTTLGR</sequence>
<dbReference type="InterPro" id="IPR020013">
    <property type="entry name" value="Flagellar_FlgE/F/G"/>
</dbReference>
<evidence type="ECO:0000313" key="9">
    <source>
        <dbReference type="Proteomes" id="UP000193870"/>
    </source>
</evidence>
<protein>
    <recommendedName>
        <fullName evidence="4">Flagellar basal-body rod protein FlgF</fullName>
    </recommendedName>
</protein>
<dbReference type="AlphaFoldDB" id="A0A1Y5SSI5"/>
<dbReference type="PROSITE" id="PS00588">
    <property type="entry name" value="FLAGELLA_BB_ROD"/>
    <property type="match status" value="1"/>
</dbReference>
<dbReference type="NCBIfam" id="TIGR03506">
    <property type="entry name" value="FlgEFG_subfam"/>
    <property type="match status" value="1"/>
</dbReference>
<evidence type="ECO:0000256" key="1">
    <source>
        <dbReference type="ARBA" id="ARBA00004117"/>
    </source>
</evidence>
<dbReference type="OrthoDB" id="9804559at2"/>
<dbReference type="NCBIfam" id="TIGR02490">
    <property type="entry name" value="flgF"/>
    <property type="match status" value="1"/>
</dbReference>
<keyword evidence="8" id="KW-0282">Flagellum</keyword>
<comment type="similarity">
    <text evidence="2 4">Belongs to the flagella basal body rod proteins family.</text>
</comment>
<keyword evidence="3 4" id="KW-0975">Bacterial flagellum</keyword>
<gene>
    <name evidence="8" type="primary">flgG_1</name>
    <name evidence="8" type="ORF">PAM7066_02060</name>
</gene>
<dbReference type="InterPro" id="IPR053967">
    <property type="entry name" value="LlgE_F_G-like_D1"/>
</dbReference>
<dbReference type="PANTHER" id="PTHR30435">
    <property type="entry name" value="FLAGELLAR PROTEIN"/>
    <property type="match status" value="1"/>
</dbReference>
<dbReference type="InterPro" id="IPR037925">
    <property type="entry name" value="FlgE/F/G-like"/>
</dbReference>
<dbReference type="InterPro" id="IPR001444">
    <property type="entry name" value="Flag_bb_rod_N"/>
</dbReference>
<feature type="domain" description="Flagellar hook protein FlgE/F/G-like D1" evidence="7">
    <location>
        <begin position="81"/>
        <end position="147"/>
    </location>
</feature>
<proteinExistence type="inferred from homology"/>
<keyword evidence="9" id="KW-1185">Reference proteome</keyword>
<accession>A0A1Y5SSI5</accession>
<evidence type="ECO:0000259" key="5">
    <source>
        <dbReference type="Pfam" id="PF00460"/>
    </source>
</evidence>
<dbReference type="Pfam" id="PF00460">
    <property type="entry name" value="Flg_bb_rod"/>
    <property type="match status" value="1"/>
</dbReference>
<keyword evidence="8" id="KW-0969">Cilium</keyword>
<dbReference type="InterPro" id="IPR012836">
    <property type="entry name" value="FlgF"/>
</dbReference>
<comment type="subcellular location">
    <subcellularLocation>
        <location evidence="1 4">Bacterial flagellum basal body</location>
    </subcellularLocation>
</comment>
<feature type="domain" description="Flagellar basal body rod protein N-terminal" evidence="5">
    <location>
        <begin position="6"/>
        <end position="35"/>
    </location>
</feature>
<dbReference type="NCBIfam" id="NF009332">
    <property type="entry name" value="PRK12690.1"/>
    <property type="match status" value="1"/>
</dbReference>
<dbReference type="EMBL" id="FWFV01000005">
    <property type="protein sequence ID" value="SLN47019.1"/>
    <property type="molecule type" value="Genomic_DNA"/>
</dbReference>
<comment type="subunit">
    <text evidence="4">The basal body constitutes a major portion of the flagellar organelle and consists of five rings (E,L,P,S, and M) mounted on a central rod. The rod consists of about 26 subunits of FlgG in the distal portion, and FlgB, FlgC and FlgF are thought to build up the proximal portion of the rod with about 6 subunits each.</text>
</comment>